<sequence length="156" mass="17376">MEEGSSVKIHSICREVHSMDDHIHYSHTLFTYNTQYSHTPINSQTHKKTHDLPLSQALHLHSLSLHPPSISLQRRSHSVVRSPSATISFRHDLPPPSIFDPATAFDRAPTAFDPAPTHLHGLPPSLFRSSISNRSSVLSFVLLIFDPATAFDPTSI</sequence>
<dbReference type="EMBL" id="JAYWIO010000003">
    <property type="protein sequence ID" value="KAK7274344.1"/>
    <property type="molecule type" value="Genomic_DNA"/>
</dbReference>
<comment type="caution">
    <text evidence="1">The sequence shown here is derived from an EMBL/GenBank/DDBJ whole genome shotgun (WGS) entry which is preliminary data.</text>
</comment>
<reference evidence="1 2" key="1">
    <citation type="submission" date="2024-01" db="EMBL/GenBank/DDBJ databases">
        <title>The genomes of 5 underutilized Papilionoideae crops provide insights into root nodulation and disease resistanc.</title>
        <authorList>
            <person name="Yuan L."/>
        </authorList>
    </citation>
    <scope>NUCLEOTIDE SEQUENCE [LARGE SCALE GENOMIC DNA]</scope>
    <source>
        <strain evidence="1">ZHUSHIDOU_FW_LH</strain>
        <tissue evidence="1">Leaf</tissue>
    </source>
</reference>
<keyword evidence="2" id="KW-1185">Reference proteome</keyword>
<protein>
    <submittedName>
        <fullName evidence="1">Uncharacterized protein</fullName>
    </submittedName>
</protein>
<dbReference type="Proteomes" id="UP001372338">
    <property type="component" value="Unassembled WGS sequence"/>
</dbReference>
<name>A0AAN9IDK4_CROPI</name>
<evidence type="ECO:0000313" key="2">
    <source>
        <dbReference type="Proteomes" id="UP001372338"/>
    </source>
</evidence>
<proteinExistence type="predicted"/>
<organism evidence="1 2">
    <name type="scientific">Crotalaria pallida</name>
    <name type="common">Smooth rattlebox</name>
    <name type="synonym">Crotalaria striata</name>
    <dbReference type="NCBI Taxonomy" id="3830"/>
    <lineage>
        <taxon>Eukaryota</taxon>
        <taxon>Viridiplantae</taxon>
        <taxon>Streptophyta</taxon>
        <taxon>Embryophyta</taxon>
        <taxon>Tracheophyta</taxon>
        <taxon>Spermatophyta</taxon>
        <taxon>Magnoliopsida</taxon>
        <taxon>eudicotyledons</taxon>
        <taxon>Gunneridae</taxon>
        <taxon>Pentapetalae</taxon>
        <taxon>rosids</taxon>
        <taxon>fabids</taxon>
        <taxon>Fabales</taxon>
        <taxon>Fabaceae</taxon>
        <taxon>Papilionoideae</taxon>
        <taxon>50 kb inversion clade</taxon>
        <taxon>genistoids sensu lato</taxon>
        <taxon>core genistoids</taxon>
        <taxon>Crotalarieae</taxon>
        <taxon>Crotalaria</taxon>
    </lineage>
</organism>
<accession>A0AAN9IDK4</accession>
<dbReference type="AlphaFoldDB" id="A0AAN9IDK4"/>
<evidence type="ECO:0000313" key="1">
    <source>
        <dbReference type="EMBL" id="KAK7274344.1"/>
    </source>
</evidence>
<gene>
    <name evidence="1" type="ORF">RIF29_15429</name>
</gene>